<comment type="caution">
    <text evidence="2">The sequence shown here is derived from an EMBL/GenBank/DDBJ whole genome shotgun (WGS) entry which is preliminary data.</text>
</comment>
<evidence type="ECO:0008006" key="4">
    <source>
        <dbReference type="Google" id="ProtNLM"/>
    </source>
</evidence>
<gene>
    <name evidence="2" type="ORF">HDG69_003339</name>
</gene>
<proteinExistence type="predicted"/>
<dbReference type="Proteomes" id="UP000757540">
    <property type="component" value="Unassembled WGS sequence"/>
</dbReference>
<dbReference type="RefSeq" id="WP_171784933.1">
    <property type="nucleotide sequence ID" value="NZ_BAAAML010000003.1"/>
</dbReference>
<keyword evidence="3" id="KW-1185">Reference proteome</keyword>
<reference evidence="2 3" key="1">
    <citation type="submission" date="2020-05" db="EMBL/GenBank/DDBJ databases">
        <title>Genomic Encyclopedia of Type Strains, Phase III (KMG-III): the genomes of soil and plant-associated and newly described type strains.</title>
        <authorList>
            <person name="Whitman W."/>
        </authorList>
    </citation>
    <scope>NUCLEOTIDE SEQUENCE [LARGE SCALE GENOMIC DNA]</scope>
    <source>
        <strain evidence="2 3">KCTC 19046</strain>
    </source>
</reference>
<name>A0ABX2A789_9MICO</name>
<accession>A0ABX2A789</accession>
<evidence type="ECO:0000256" key="1">
    <source>
        <dbReference type="SAM" id="MobiDB-lite"/>
    </source>
</evidence>
<organism evidence="2 3">
    <name type="scientific">Isoptericola halotolerans</name>
    <dbReference type="NCBI Taxonomy" id="300560"/>
    <lineage>
        <taxon>Bacteria</taxon>
        <taxon>Bacillati</taxon>
        <taxon>Actinomycetota</taxon>
        <taxon>Actinomycetes</taxon>
        <taxon>Micrococcales</taxon>
        <taxon>Promicromonosporaceae</taxon>
        <taxon>Isoptericola</taxon>
    </lineage>
</organism>
<feature type="compositionally biased region" description="Gly residues" evidence="1">
    <location>
        <begin position="48"/>
        <end position="59"/>
    </location>
</feature>
<dbReference type="EMBL" id="JABEZU010000004">
    <property type="protein sequence ID" value="NOV98744.1"/>
    <property type="molecule type" value="Genomic_DNA"/>
</dbReference>
<protein>
    <recommendedName>
        <fullName evidence="4">Transcriptional regulator, AbiEi antitoxin, Type IV TA system</fullName>
    </recommendedName>
</protein>
<feature type="region of interest" description="Disordered" evidence="1">
    <location>
        <begin position="33"/>
        <end position="59"/>
    </location>
</feature>
<evidence type="ECO:0000313" key="2">
    <source>
        <dbReference type="EMBL" id="NOV98744.1"/>
    </source>
</evidence>
<evidence type="ECO:0000313" key="3">
    <source>
        <dbReference type="Proteomes" id="UP000757540"/>
    </source>
</evidence>
<sequence>MSTSEILVARDHDAALLRAARRRGEIERVRRGAYRAVPDGGTRPGDVPPGGGDGLDGRGAAGGRSYRAGWSAARGLALDRARAVSAQLRAVHWCSHATAAMLHDLPLWRLPSAVHLVQGYRASSRAAVDVRRHLLEVPPEHRTRVLDLPATTLARTVADCVTTLPPLEGLVVADAALARGLDAEESVAIVQGRRQGRRRGLLVLGLADPGAESPWETWLRYVAHWTGLPRPRTQVPVETRLGRHRVDLGWPDHGVLAEFDGLVKYRAGAFGEAYDPERALVAEKRREDAIAEQTGCRPLRVTSKDAARPESVSHRLLARFPADVRRAVRRPALLTRPT</sequence>